<feature type="compositionally biased region" description="Basic and acidic residues" evidence="1">
    <location>
        <begin position="246"/>
        <end position="260"/>
    </location>
</feature>
<reference evidence="2" key="3">
    <citation type="submission" date="2025-08" db="UniProtKB">
        <authorList>
            <consortium name="Ensembl"/>
        </authorList>
    </citation>
    <scope>IDENTIFICATION</scope>
    <source>
        <strain evidence="2">17573</strain>
    </source>
</reference>
<sequence>MRTMTDVAAPKEKVPCPGVEGETLKTDSATVCWGGHSQSLSPLQDDKPICHRQSPAKKYRRDTEPGLGDRGRASEHVDEEGPKAPPPGEQGEARGLPCGPQCSPEEELPAMGMRSSVAEDQALSHPVQGPAQPGKTRLRSKDGGAEAAREGVRLLGDRGGESVATREGRGEAVAAREGGVEAIATKEGGGEAMAAREGGVETTAAREGGAEAMATREGGAETMATREGGGETIAAREGGVKAVAARERGGESVATREGRGEAVAAREGGVEAIATKEGGGEAMAAREGGVETTAAREGGAEAMATRERGGEAVATREWGWLLRDRGVEAMTAKENEGDAMASREGGVEAVATREGGAEAMAAREEEWRPWPPEKEERRPWPPEKEEQRPWPPEKEEGRLWPPEKEEWRPWPPEKAAPQRWRREGARLQESCLGEAAATYVSSPSLTSLPGPHHWLTPSPSHLPRSVSSTHYPASLDVAFGDPCSPQGGRPPILKLSRASPRPDSHPGSSSPAELEAEQGVLGGEAGQSRVGSPGLSSHALSTVHMRMEPTFTKQLQTDSGHEDRKISADQENSQDEGWTMRKDRPASEGSELQGTGWP</sequence>
<feature type="region of interest" description="Disordered" evidence="1">
    <location>
        <begin position="246"/>
        <end position="265"/>
    </location>
</feature>
<gene>
    <name evidence="2" type="primary">LOC100425941</name>
</gene>
<feature type="compositionally biased region" description="Low complexity" evidence="1">
    <location>
        <begin position="192"/>
        <end position="222"/>
    </location>
</feature>
<feature type="region of interest" description="Disordered" evidence="1">
    <location>
        <begin position="278"/>
        <end position="312"/>
    </location>
</feature>
<evidence type="ECO:0000256" key="1">
    <source>
        <dbReference type="SAM" id="MobiDB-lite"/>
    </source>
</evidence>
<feature type="compositionally biased region" description="Basic and acidic residues" evidence="1">
    <location>
        <begin position="361"/>
        <end position="408"/>
    </location>
</feature>
<evidence type="ECO:0000313" key="2">
    <source>
        <dbReference type="Ensembl" id="ENSMMUP00000069862.1"/>
    </source>
</evidence>
<reference evidence="2" key="4">
    <citation type="submission" date="2025-09" db="UniProtKB">
        <authorList>
            <consortium name="Ensembl"/>
        </authorList>
    </citation>
    <scope>IDENTIFICATION</scope>
    <source>
        <strain evidence="2">17573</strain>
    </source>
</reference>
<dbReference type="Bgee" id="ENSMMUG00000061756">
    <property type="expression patterns" value="Expressed in lung and 20 other cell types or tissues"/>
</dbReference>
<reference evidence="2" key="2">
    <citation type="submission" date="2019-01" db="EMBL/GenBank/DDBJ databases">
        <authorList>
            <person name="Graves T."/>
            <person name="Eichler E.E."/>
            <person name="Wilson R.K."/>
        </authorList>
    </citation>
    <scope>NUCLEOTIDE SEQUENCE [LARGE SCALE GENOMIC DNA]</scope>
    <source>
        <strain evidence="2">17573</strain>
    </source>
</reference>
<organism evidence="2 3">
    <name type="scientific">Macaca mulatta</name>
    <name type="common">Rhesus macaque</name>
    <dbReference type="NCBI Taxonomy" id="9544"/>
    <lineage>
        <taxon>Eukaryota</taxon>
        <taxon>Metazoa</taxon>
        <taxon>Chordata</taxon>
        <taxon>Craniata</taxon>
        <taxon>Vertebrata</taxon>
        <taxon>Euteleostomi</taxon>
        <taxon>Mammalia</taxon>
        <taxon>Eutheria</taxon>
        <taxon>Euarchontoglires</taxon>
        <taxon>Primates</taxon>
        <taxon>Haplorrhini</taxon>
        <taxon>Catarrhini</taxon>
        <taxon>Cercopithecidae</taxon>
        <taxon>Cercopithecinae</taxon>
        <taxon>Macaca</taxon>
    </lineage>
</organism>
<feature type="region of interest" description="Disordered" evidence="1">
    <location>
        <begin position="352"/>
        <end position="425"/>
    </location>
</feature>
<feature type="compositionally biased region" description="Low complexity" evidence="1">
    <location>
        <begin position="171"/>
        <end position="182"/>
    </location>
</feature>
<dbReference type="VEuPathDB" id="HostDB:ENSMMUG00000061756"/>
<dbReference type="ExpressionAtlas" id="A0A5F7ZW55">
    <property type="expression patterns" value="baseline"/>
</dbReference>
<keyword evidence="3" id="KW-1185">Reference proteome</keyword>
<feature type="compositionally biased region" description="Basic and acidic residues" evidence="1">
    <location>
        <begin position="139"/>
        <end position="170"/>
    </location>
</feature>
<dbReference type="AlphaFoldDB" id="A0A5F7ZW55"/>
<dbReference type="Proteomes" id="UP000006718">
    <property type="component" value="Chromosome 12"/>
</dbReference>
<feature type="compositionally biased region" description="Basic and acidic residues" evidence="1">
    <location>
        <begin position="61"/>
        <end position="82"/>
    </location>
</feature>
<feature type="compositionally biased region" description="Basic and acidic residues" evidence="1">
    <location>
        <begin position="559"/>
        <end position="568"/>
    </location>
</feature>
<dbReference type="GeneTree" id="ENSGT01150000290372"/>
<feature type="compositionally biased region" description="Low complexity" evidence="1">
    <location>
        <begin position="282"/>
        <end position="303"/>
    </location>
</feature>
<name>A0A5F7ZW55_MACMU</name>
<evidence type="ECO:0000313" key="3">
    <source>
        <dbReference type="Proteomes" id="UP000006718"/>
    </source>
</evidence>
<proteinExistence type="predicted"/>
<dbReference type="Ensembl" id="ENSMMUT00000085993.1">
    <property type="protein sequence ID" value="ENSMMUP00000069862.1"/>
    <property type="gene ID" value="ENSMMUG00000061756.1"/>
</dbReference>
<protein>
    <submittedName>
        <fullName evidence="2">Uncharacterized protein</fullName>
    </submittedName>
</protein>
<feature type="region of interest" description="Disordered" evidence="1">
    <location>
        <begin position="442"/>
        <end position="598"/>
    </location>
</feature>
<feature type="region of interest" description="Disordered" evidence="1">
    <location>
        <begin position="1"/>
        <end position="22"/>
    </location>
</feature>
<feature type="region of interest" description="Disordered" evidence="1">
    <location>
        <begin position="34"/>
        <end position="229"/>
    </location>
</feature>
<reference evidence="3" key="1">
    <citation type="journal article" date="2007" name="Science">
        <title>Evolutionary and biomedical insights from the rhesus macaque genome.</title>
        <authorList>
            <person name="Gibbs R.A."/>
            <person name="Rogers J."/>
            <person name="Katze M.G."/>
            <person name="Bumgarner R."/>
            <person name="Weinstock G.M."/>
            <person name="Mardis E.R."/>
            <person name="Remington K.A."/>
            <person name="Strausberg R.L."/>
            <person name="Venter J.C."/>
            <person name="Wilson R.K."/>
            <person name="Batzer M.A."/>
            <person name="Bustamante C.D."/>
            <person name="Eichler E.E."/>
            <person name="Hahn M.W."/>
            <person name="Hardison R.C."/>
            <person name="Makova K.D."/>
            <person name="Miller W."/>
            <person name="Milosavljevic A."/>
            <person name="Palermo R.E."/>
            <person name="Siepel A."/>
            <person name="Sikela J.M."/>
            <person name="Attaway T."/>
            <person name="Bell S."/>
            <person name="Bernard K.E."/>
            <person name="Buhay C.J."/>
            <person name="Chandrabose M.N."/>
            <person name="Dao M."/>
            <person name="Davis C."/>
            <person name="Delehaunty K.D."/>
            <person name="Ding Y."/>
            <person name="Dinh H.H."/>
            <person name="Dugan-Rocha S."/>
            <person name="Fulton L.A."/>
            <person name="Gabisi R.A."/>
            <person name="Garner T.T."/>
            <person name="Godfrey J."/>
            <person name="Hawes A.C."/>
            <person name="Hernandez J."/>
            <person name="Hines S."/>
            <person name="Holder M."/>
            <person name="Hume J."/>
            <person name="Jhangiani S.N."/>
            <person name="Joshi V."/>
            <person name="Khan Z.M."/>
            <person name="Kirkness E.F."/>
            <person name="Cree A."/>
            <person name="Fowler R.G."/>
            <person name="Lee S."/>
            <person name="Lewis L.R."/>
            <person name="Li Z."/>
            <person name="Liu Y.-S."/>
            <person name="Moore S.M."/>
            <person name="Muzny D."/>
            <person name="Nazareth L.V."/>
            <person name="Ngo D.N."/>
            <person name="Okwuonu G.O."/>
            <person name="Pai G."/>
            <person name="Parker D."/>
            <person name="Paul H.A."/>
            <person name="Pfannkoch C."/>
            <person name="Pohl C.S."/>
            <person name="Rogers Y.-H.C."/>
            <person name="Ruiz S.J."/>
            <person name="Sabo A."/>
            <person name="Santibanez J."/>
            <person name="Schneider B.W."/>
            <person name="Smith S.M."/>
            <person name="Sodergren E."/>
            <person name="Svatek A.F."/>
            <person name="Utterback T.R."/>
            <person name="Vattathil S."/>
            <person name="Warren W."/>
            <person name="White C.S."/>
            <person name="Chinwalla A.T."/>
            <person name="Feng Y."/>
            <person name="Halpern A.L."/>
            <person name="Hillier L.W."/>
            <person name="Huang X."/>
            <person name="Minx P."/>
            <person name="Nelson J.O."/>
            <person name="Pepin K.H."/>
            <person name="Qin X."/>
            <person name="Sutton G.G."/>
            <person name="Venter E."/>
            <person name="Walenz B.P."/>
            <person name="Wallis J.W."/>
            <person name="Worley K.C."/>
            <person name="Yang S.-P."/>
            <person name="Jones S.M."/>
            <person name="Marra M.A."/>
            <person name="Rocchi M."/>
            <person name="Schein J.E."/>
            <person name="Baertsch R."/>
            <person name="Clarke L."/>
            <person name="Csuros M."/>
            <person name="Glasscock J."/>
            <person name="Harris R.A."/>
            <person name="Havlak P."/>
            <person name="Jackson A.R."/>
            <person name="Jiang H."/>
            <person name="Liu Y."/>
            <person name="Messina D.N."/>
            <person name="Shen Y."/>
            <person name="Song H.X.-Z."/>
            <person name="Wylie T."/>
            <person name="Zhang L."/>
            <person name="Birney E."/>
            <person name="Han K."/>
            <person name="Konkel M.K."/>
            <person name="Lee J."/>
            <person name="Smit A.F.A."/>
            <person name="Ullmer B."/>
            <person name="Wang H."/>
            <person name="Xing J."/>
            <person name="Burhans R."/>
            <person name="Cheng Z."/>
            <person name="Karro J.E."/>
            <person name="Ma J."/>
            <person name="Raney B."/>
            <person name="She X."/>
            <person name="Cox M.J."/>
            <person name="Demuth J.P."/>
            <person name="Dumas L.J."/>
            <person name="Han S.-G."/>
            <person name="Hopkins J."/>
            <person name="Karimpour-Fard A."/>
            <person name="Kim Y.H."/>
            <person name="Pollack J.R."/>
            <person name="Vinar T."/>
            <person name="Addo-Quaye C."/>
            <person name="Degenhardt J."/>
            <person name="Denby A."/>
            <person name="Hubisz M.J."/>
            <person name="Indap A."/>
            <person name="Kosiol C."/>
            <person name="Lahn B.T."/>
            <person name="Lawson H.A."/>
            <person name="Marklein A."/>
            <person name="Nielsen R."/>
            <person name="Vallender E.J."/>
            <person name="Clark A.G."/>
            <person name="Ferguson B."/>
            <person name="Hernandez R.D."/>
            <person name="Hirani K."/>
            <person name="Kehrer-Sawatzki H."/>
            <person name="Kolb J."/>
            <person name="Patil S."/>
            <person name="Pu L.-L."/>
            <person name="Ren Y."/>
            <person name="Smith D.G."/>
            <person name="Wheeler D.A."/>
            <person name="Schenck I."/>
            <person name="Ball E.V."/>
            <person name="Chen R."/>
            <person name="Cooper D.N."/>
            <person name="Giardine B."/>
            <person name="Hsu F."/>
            <person name="Kent W.J."/>
            <person name="Lesk A."/>
            <person name="Nelson D.L."/>
            <person name="O'brien W.E."/>
            <person name="Pruefer K."/>
            <person name="Stenson P.D."/>
            <person name="Wallace J.C."/>
            <person name="Ke H."/>
            <person name="Liu X.-M."/>
            <person name="Wang P."/>
            <person name="Xiang A.P."/>
            <person name="Yang F."/>
            <person name="Barber G.P."/>
            <person name="Haussler D."/>
            <person name="Karolchik D."/>
            <person name="Kern A.D."/>
            <person name="Kuhn R.M."/>
            <person name="Smith K.E."/>
            <person name="Zwieg A.S."/>
        </authorList>
    </citation>
    <scope>NUCLEOTIDE SEQUENCE [LARGE SCALE GENOMIC DNA]</scope>
    <source>
        <strain evidence="3">17573</strain>
    </source>
</reference>
<accession>A0A5F7ZW55</accession>